<feature type="domain" description="DUF1540" evidence="1">
    <location>
        <begin position="5"/>
        <end position="46"/>
    </location>
</feature>
<keyword evidence="3" id="KW-1185">Reference proteome</keyword>
<organism evidence="2 3">
    <name type="scientific">Ferroacidibacillus organovorans</name>
    <dbReference type="NCBI Taxonomy" id="1765683"/>
    <lineage>
        <taxon>Bacteria</taxon>
        <taxon>Bacillati</taxon>
        <taxon>Bacillota</taxon>
        <taxon>Bacilli</taxon>
        <taxon>Bacillales</taxon>
        <taxon>Alicyclobacillaceae</taxon>
        <taxon>Ferroacidibacillus</taxon>
    </lineage>
</organism>
<comment type="caution">
    <text evidence="2">The sequence shown here is derived from an EMBL/GenBank/DDBJ whole genome shotgun (WGS) entry which is preliminary data.</text>
</comment>
<protein>
    <recommendedName>
        <fullName evidence="1">DUF1540 domain-containing protein</fullName>
    </recommendedName>
</protein>
<sequence>MPSAVRCMVEDCVYNEKLHCSAASILVKKIGNEIVGTERGTCCDTFSYQSPDHKPDHS</sequence>
<reference evidence="2 3" key="1">
    <citation type="submission" date="2017-02" db="EMBL/GenBank/DDBJ databases">
        <title>Draft genome of Acidibacillus ferrooxidans Huett2.</title>
        <authorList>
            <person name="Schopf S."/>
        </authorList>
    </citation>
    <scope>NUCLEOTIDE SEQUENCE [LARGE SCALE GENOMIC DNA]</scope>
    <source>
        <strain evidence="2 3">Huett2</strain>
    </source>
</reference>
<accession>A0A1V4EQV4</accession>
<proteinExistence type="predicted"/>
<evidence type="ECO:0000313" key="3">
    <source>
        <dbReference type="Proteomes" id="UP000190229"/>
    </source>
</evidence>
<dbReference type="Proteomes" id="UP000190229">
    <property type="component" value="Unassembled WGS sequence"/>
</dbReference>
<dbReference type="AlphaFoldDB" id="A0A1V4EQV4"/>
<evidence type="ECO:0000259" key="1">
    <source>
        <dbReference type="Pfam" id="PF07561"/>
    </source>
</evidence>
<dbReference type="InterPro" id="IPR011437">
    <property type="entry name" value="DUF1540"/>
</dbReference>
<dbReference type="Pfam" id="PF07561">
    <property type="entry name" value="DUF1540"/>
    <property type="match status" value="1"/>
</dbReference>
<dbReference type="EMBL" id="MWPS01000038">
    <property type="protein sequence ID" value="OPG15315.1"/>
    <property type="molecule type" value="Genomic_DNA"/>
</dbReference>
<gene>
    <name evidence="2" type="ORF">B2M26_12710</name>
</gene>
<name>A0A1V4EQV4_9BACL</name>
<evidence type="ECO:0000313" key="2">
    <source>
        <dbReference type="EMBL" id="OPG15315.1"/>
    </source>
</evidence>